<name>A0ABP7R1W2_9SPHI</name>
<reference evidence="7" key="1">
    <citation type="journal article" date="2019" name="Int. J. Syst. Evol. Microbiol.">
        <title>The Global Catalogue of Microorganisms (GCM) 10K type strain sequencing project: providing services to taxonomists for standard genome sequencing and annotation.</title>
        <authorList>
            <consortium name="The Broad Institute Genomics Platform"/>
            <consortium name="The Broad Institute Genome Sequencing Center for Infectious Disease"/>
            <person name="Wu L."/>
            <person name="Ma J."/>
        </authorList>
    </citation>
    <scope>NUCLEOTIDE SEQUENCE [LARGE SCALE GENOMIC DNA]</scope>
    <source>
        <strain evidence="7">JCM 16601</strain>
    </source>
</reference>
<evidence type="ECO:0000256" key="2">
    <source>
        <dbReference type="ARBA" id="ARBA00023027"/>
    </source>
</evidence>
<comment type="caution">
    <text evidence="6">The sequence shown here is derived from an EMBL/GenBank/DDBJ whole genome shotgun (WGS) entry which is preliminary data.</text>
</comment>
<feature type="domain" description="D-isomer specific 2-hydroxyacid dehydrogenase NAD-binding" evidence="5">
    <location>
        <begin position="110"/>
        <end position="294"/>
    </location>
</feature>
<gene>
    <name evidence="6" type="ORF">GCM10022210_50500</name>
</gene>
<accession>A0ABP7R1W2</accession>
<dbReference type="InterPro" id="IPR006140">
    <property type="entry name" value="D-isomer_DH_NAD-bd"/>
</dbReference>
<dbReference type="Pfam" id="PF00389">
    <property type="entry name" value="2-Hacid_dh"/>
    <property type="match status" value="1"/>
</dbReference>
<dbReference type="InterPro" id="IPR006139">
    <property type="entry name" value="D-isomer_2_OHA_DH_cat_dom"/>
</dbReference>
<evidence type="ECO:0000256" key="3">
    <source>
        <dbReference type="RuleBase" id="RU003719"/>
    </source>
</evidence>
<dbReference type="SUPFAM" id="SSF52283">
    <property type="entry name" value="Formate/glycerate dehydrogenase catalytic domain-like"/>
    <property type="match status" value="1"/>
</dbReference>
<keyword evidence="7" id="KW-1185">Reference proteome</keyword>
<evidence type="ECO:0000313" key="6">
    <source>
        <dbReference type="EMBL" id="GAA3990730.1"/>
    </source>
</evidence>
<sequence length="339" mass="37040">MKAVAYSIKPFEKEYLAKANEKKHDITLISNALSPDTAIYAEGKDAVIVFTNDDVSAVVIEKLAKSGVKYIVTRSTGTDHINKEAAAQFGIKIANVPSYSPQAIAEHAAAIAFALNRHLVTADQHSHNFDFRNDELIGFNFSGKTIGLIGLGNTGKAVAKIFNGLGCKVIACDPDFPEDIPNVEPVSLDVLLITADIISLHLPLTPATKHIVKRETIEKMKNGVMLINTSRGALIRTTDAIAALKSGKIGYLGLDVYEFEKGLFFEDHEGDMVKDPLLHSLLNYPNVLITPHQAYLTKEALQEIADQTIKNLDLWQQNKCVGKACICQKDCNAVDKVQL</sequence>
<keyword evidence="3" id="KW-0560">Oxidoreductase</keyword>
<organism evidence="6 7">
    <name type="scientific">Mucilaginibacter dorajii</name>
    <dbReference type="NCBI Taxonomy" id="692994"/>
    <lineage>
        <taxon>Bacteria</taxon>
        <taxon>Pseudomonadati</taxon>
        <taxon>Bacteroidota</taxon>
        <taxon>Sphingobacteriia</taxon>
        <taxon>Sphingobacteriales</taxon>
        <taxon>Sphingobacteriaceae</taxon>
        <taxon>Mucilaginibacter</taxon>
    </lineage>
</organism>
<evidence type="ECO:0000259" key="4">
    <source>
        <dbReference type="Pfam" id="PF00389"/>
    </source>
</evidence>
<dbReference type="InterPro" id="IPR036291">
    <property type="entry name" value="NAD(P)-bd_dom_sf"/>
</dbReference>
<dbReference type="Proteomes" id="UP001500742">
    <property type="component" value="Unassembled WGS sequence"/>
</dbReference>
<evidence type="ECO:0000259" key="5">
    <source>
        <dbReference type="Pfam" id="PF02826"/>
    </source>
</evidence>
<dbReference type="PANTHER" id="PTHR43026">
    <property type="entry name" value="2-HYDROXYACID DEHYDROGENASE HOMOLOG 1-RELATED"/>
    <property type="match status" value="1"/>
</dbReference>
<proteinExistence type="inferred from homology"/>
<dbReference type="Pfam" id="PF02826">
    <property type="entry name" value="2-Hacid_dh_C"/>
    <property type="match status" value="1"/>
</dbReference>
<dbReference type="EMBL" id="BAAAZC010000031">
    <property type="protein sequence ID" value="GAA3990730.1"/>
    <property type="molecule type" value="Genomic_DNA"/>
</dbReference>
<dbReference type="PANTHER" id="PTHR43026:SF1">
    <property type="entry name" value="2-HYDROXYACID DEHYDROGENASE HOMOLOG 1-RELATED"/>
    <property type="match status" value="1"/>
</dbReference>
<evidence type="ECO:0000313" key="7">
    <source>
        <dbReference type="Proteomes" id="UP001500742"/>
    </source>
</evidence>
<feature type="domain" description="D-isomer specific 2-hydroxyacid dehydrogenase catalytic" evidence="4">
    <location>
        <begin position="8"/>
        <end position="320"/>
    </location>
</feature>
<dbReference type="CDD" id="cd12183">
    <property type="entry name" value="LDH_like_2"/>
    <property type="match status" value="1"/>
</dbReference>
<keyword evidence="2" id="KW-0520">NAD</keyword>
<dbReference type="SUPFAM" id="SSF51735">
    <property type="entry name" value="NAD(P)-binding Rossmann-fold domains"/>
    <property type="match status" value="1"/>
</dbReference>
<evidence type="ECO:0000256" key="1">
    <source>
        <dbReference type="ARBA" id="ARBA00005854"/>
    </source>
</evidence>
<dbReference type="InterPro" id="IPR058205">
    <property type="entry name" value="D-LDH-like"/>
</dbReference>
<dbReference type="RefSeq" id="WP_259086670.1">
    <property type="nucleotide sequence ID" value="NZ_BAAAZC010000031.1"/>
</dbReference>
<comment type="similarity">
    <text evidence="1 3">Belongs to the D-isomer specific 2-hydroxyacid dehydrogenase family.</text>
</comment>
<dbReference type="Gene3D" id="3.40.50.720">
    <property type="entry name" value="NAD(P)-binding Rossmann-like Domain"/>
    <property type="match status" value="2"/>
</dbReference>
<protein>
    <submittedName>
        <fullName evidence="6">2-hydroxyacid dehydrogenase</fullName>
    </submittedName>
</protein>